<keyword evidence="4" id="KW-1185">Reference proteome</keyword>
<dbReference type="CDD" id="cd06170">
    <property type="entry name" value="LuxR_C_like"/>
    <property type="match status" value="1"/>
</dbReference>
<dbReference type="OrthoDB" id="3197423at2"/>
<feature type="domain" description="HTH luxR-type" evidence="2">
    <location>
        <begin position="855"/>
        <end position="920"/>
    </location>
</feature>
<reference evidence="3 4" key="1">
    <citation type="submission" date="2016-10" db="EMBL/GenBank/DDBJ databases">
        <authorList>
            <person name="de Groot N.N."/>
        </authorList>
    </citation>
    <scope>NUCLEOTIDE SEQUENCE [LARGE SCALE GENOMIC DNA]</scope>
    <source>
        <strain evidence="3 4">CGMCC 4.5727</strain>
    </source>
</reference>
<dbReference type="SMART" id="SM00421">
    <property type="entry name" value="HTH_LUXR"/>
    <property type="match status" value="1"/>
</dbReference>
<evidence type="ECO:0000313" key="3">
    <source>
        <dbReference type="EMBL" id="SDL11133.1"/>
    </source>
</evidence>
<dbReference type="PROSITE" id="PS50043">
    <property type="entry name" value="HTH_LUXR_2"/>
    <property type="match status" value="1"/>
</dbReference>
<dbReference type="RefSeq" id="WP_093616427.1">
    <property type="nucleotide sequence ID" value="NZ_FNFF01000018.1"/>
</dbReference>
<dbReference type="Gene3D" id="1.10.10.10">
    <property type="entry name" value="Winged helix-like DNA-binding domain superfamily/Winged helix DNA-binding domain"/>
    <property type="match status" value="1"/>
</dbReference>
<dbReference type="SUPFAM" id="SSF52540">
    <property type="entry name" value="P-loop containing nucleoside triphosphate hydrolases"/>
    <property type="match status" value="1"/>
</dbReference>
<accession>A0A1G9HFA5</accession>
<evidence type="ECO:0000259" key="2">
    <source>
        <dbReference type="PROSITE" id="PS50043"/>
    </source>
</evidence>
<dbReference type="PROSITE" id="PS00622">
    <property type="entry name" value="HTH_LUXR_1"/>
    <property type="match status" value="1"/>
</dbReference>
<dbReference type="InterPro" id="IPR000792">
    <property type="entry name" value="Tscrpt_reg_LuxR_C"/>
</dbReference>
<evidence type="ECO:0000313" key="4">
    <source>
        <dbReference type="Proteomes" id="UP000199155"/>
    </source>
</evidence>
<dbReference type="EMBL" id="FNFF01000018">
    <property type="protein sequence ID" value="SDL11133.1"/>
    <property type="molecule type" value="Genomic_DNA"/>
</dbReference>
<dbReference type="InterPro" id="IPR027417">
    <property type="entry name" value="P-loop_NTPase"/>
</dbReference>
<dbReference type="InterPro" id="IPR011990">
    <property type="entry name" value="TPR-like_helical_dom_sf"/>
</dbReference>
<feature type="region of interest" description="Disordered" evidence="1">
    <location>
        <begin position="498"/>
        <end position="526"/>
    </location>
</feature>
<dbReference type="InterPro" id="IPR041664">
    <property type="entry name" value="AAA_16"/>
</dbReference>
<dbReference type="GO" id="GO:0006355">
    <property type="term" value="P:regulation of DNA-templated transcription"/>
    <property type="evidence" value="ECO:0007669"/>
    <property type="project" value="InterPro"/>
</dbReference>
<dbReference type="Pfam" id="PF13191">
    <property type="entry name" value="AAA_16"/>
    <property type="match status" value="1"/>
</dbReference>
<dbReference type="PANTHER" id="PTHR47691:SF3">
    <property type="entry name" value="HTH-TYPE TRANSCRIPTIONAL REGULATOR RV0890C-RELATED"/>
    <property type="match status" value="1"/>
</dbReference>
<proteinExistence type="predicted"/>
<dbReference type="AlphaFoldDB" id="A0A1G9HFA5"/>
<dbReference type="GO" id="GO:0003677">
    <property type="term" value="F:DNA binding"/>
    <property type="evidence" value="ECO:0007669"/>
    <property type="project" value="InterPro"/>
</dbReference>
<dbReference type="Gene3D" id="3.40.50.300">
    <property type="entry name" value="P-loop containing nucleotide triphosphate hydrolases"/>
    <property type="match status" value="1"/>
</dbReference>
<evidence type="ECO:0000256" key="1">
    <source>
        <dbReference type="SAM" id="MobiDB-lite"/>
    </source>
</evidence>
<organism evidence="3 4">
    <name type="scientific">Streptomyces indicus</name>
    <dbReference type="NCBI Taxonomy" id="417292"/>
    <lineage>
        <taxon>Bacteria</taxon>
        <taxon>Bacillati</taxon>
        <taxon>Actinomycetota</taxon>
        <taxon>Actinomycetes</taxon>
        <taxon>Kitasatosporales</taxon>
        <taxon>Streptomycetaceae</taxon>
        <taxon>Streptomyces</taxon>
    </lineage>
</organism>
<protein>
    <submittedName>
        <fullName evidence="3">Regulatory protein, luxR family</fullName>
    </submittedName>
</protein>
<dbReference type="Proteomes" id="UP000199155">
    <property type="component" value="Unassembled WGS sequence"/>
</dbReference>
<dbReference type="SUPFAM" id="SSF48452">
    <property type="entry name" value="TPR-like"/>
    <property type="match status" value="1"/>
</dbReference>
<dbReference type="SUPFAM" id="SSF46894">
    <property type="entry name" value="C-terminal effector domain of the bipartite response regulators"/>
    <property type="match status" value="1"/>
</dbReference>
<dbReference type="InterPro" id="IPR016032">
    <property type="entry name" value="Sig_transdc_resp-reg_C-effctor"/>
</dbReference>
<dbReference type="Gene3D" id="1.25.40.10">
    <property type="entry name" value="Tetratricopeptide repeat domain"/>
    <property type="match status" value="1"/>
</dbReference>
<dbReference type="PANTHER" id="PTHR47691">
    <property type="entry name" value="REGULATOR-RELATED"/>
    <property type="match status" value="1"/>
</dbReference>
<dbReference type="PRINTS" id="PR00038">
    <property type="entry name" value="HTHLUXR"/>
</dbReference>
<dbReference type="InterPro" id="IPR036388">
    <property type="entry name" value="WH-like_DNA-bd_sf"/>
</dbReference>
<dbReference type="STRING" id="417292.SAMN05421806_118143"/>
<name>A0A1G9HFA5_9ACTN</name>
<dbReference type="Pfam" id="PF00196">
    <property type="entry name" value="GerE"/>
    <property type="match status" value="1"/>
</dbReference>
<sequence length="924" mass="96623">MTPDWPLTGRSEHLRTIEGTLRPQQGRAGTVLIGPPGVGKTRLAREAVAAAARRGAVTRWAAGTPGARAVPLAAFAAWAVPVDTGAAEALHRTRQALCRDAGRAGLVLGVDDAHLLDELSALLVQQLALEGAAGLVLTVRSGEPVPEAVTGLWQSGRLRRLDVPPLGLEECGQLLASVLGGPVDSVSAKRLWRLTEGNALFLRHLVEGERAAGGLYEAGETWRWKGVPMVTPTLVDLIAARMGELPDAVREIVDLLALGEPLDVRLLGRLVPPDAADAVEAAEERGLVTVTQDEQGRLTARLAHPLYGEVRRAGLGRLRGRRLRGTLARALEPGSTIARSFGPADPGPEGWEEPTAPRLRRALLRLDSDLPPDPALSLRSAQQAALLADMPLAERLARAALAAGAGFPAQLVVATAASTHARSEELAAEWALLTELARTDLEHVQAAVPQILGLALIAGDSPAAHHTLAATAARLRDPVAHRHLAGVRGYLAVLGAGTAPGRPRPLPDPRTLAARHPLTAPEAPGDTAALRDADTAAQAEEPEPLLLAGLTRTIAHSVRGREGPAREAAAAARDALAHSWQLGYLRIPLTLAEVVGAWLSGRTAEAVELAGAYRERDAGLPFGPELSHCVLGEALLEQGRPADAERLLREAVDGLREHGSAGGFRQFALVALARARALLGRRDAARDTLTRAESALSPVFAVRDPELWVTRAWTAAAEGALSEAVAHARAGAELGASRGHFAYEVWALHCAVRLGDASRATADRLGALEHEVDGPAAHGAAMHAAALHAEDGEALRAAALLLAGQGAPAAAADAHAQAANAFQRAGRSGSAGSEAAAADRVAASCQGLRTPALLAWARPLPLTRREREIAFLAAAGLSNQQIADRLTLSVRTVEGHLYRLTAKLGAAGRADLAQLLEPTRPDST</sequence>
<gene>
    <name evidence="3" type="ORF">SAMN05421806_118143</name>
</gene>